<organism evidence="1 2">
    <name type="scientific">Colletotrichum asianum</name>
    <dbReference type="NCBI Taxonomy" id="702518"/>
    <lineage>
        <taxon>Eukaryota</taxon>
        <taxon>Fungi</taxon>
        <taxon>Dikarya</taxon>
        <taxon>Ascomycota</taxon>
        <taxon>Pezizomycotina</taxon>
        <taxon>Sordariomycetes</taxon>
        <taxon>Hypocreomycetidae</taxon>
        <taxon>Glomerellales</taxon>
        <taxon>Glomerellaceae</taxon>
        <taxon>Colletotrichum</taxon>
        <taxon>Colletotrichum gloeosporioides species complex</taxon>
    </lineage>
</organism>
<dbReference type="AlphaFoldDB" id="A0A8H3ZPB9"/>
<dbReference type="Proteomes" id="UP000434172">
    <property type="component" value="Unassembled WGS sequence"/>
</dbReference>
<comment type="caution">
    <text evidence="1">The sequence shown here is derived from an EMBL/GenBank/DDBJ whole genome shotgun (WGS) entry which is preliminary data.</text>
</comment>
<dbReference type="SUPFAM" id="SSF51735">
    <property type="entry name" value="NAD(P)-binding Rossmann-fold domains"/>
    <property type="match status" value="1"/>
</dbReference>
<gene>
    <name evidence="1" type="ORF">GQ607_006063</name>
</gene>
<dbReference type="InterPro" id="IPR011032">
    <property type="entry name" value="GroES-like_sf"/>
</dbReference>
<protein>
    <submittedName>
        <fullName evidence="1">Isopropanol dehydrogenase</fullName>
    </submittedName>
</protein>
<dbReference type="EMBL" id="WOWK01000028">
    <property type="protein sequence ID" value="KAF0326723.1"/>
    <property type="molecule type" value="Genomic_DNA"/>
</dbReference>
<keyword evidence="2" id="KW-1185">Reference proteome</keyword>
<reference evidence="1 2" key="1">
    <citation type="submission" date="2019-12" db="EMBL/GenBank/DDBJ databases">
        <title>A genome sequence resource for the geographically widespread anthracnose pathogen Colletotrichum asianum.</title>
        <authorList>
            <person name="Meng Y."/>
        </authorList>
    </citation>
    <scope>NUCLEOTIDE SEQUENCE [LARGE SCALE GENOMIC DNA]</scope>
    <source>
        <strain evidence="1 2">ICMP 18580</strain>
    </source>
</reference>
<dbReference type="SUPFAM" id="SSF50129">
    <property type="entry name" value="GroES-like"/>
    <property type="match status" value="1"/>
</dbReference>
<accession>A0A8H3ZPB9</accession>
<dbReference type="GO" id="GO:0016491">
    <property type="term" value="F:oxidoreductase activity"/>
    <property type="evidence" value="ECO:0007669"/>
    <property type="project" value="TreeGrafter"/>
</dbReference>
<dbReference type="Gene3D" id="3.40.50.720">
    <property type="entry name" value="NAD(P)-binding Rossmann-like Domain"/>
    <property type="match status" value="1"/>
</dbReference>
<dbReference type="PANTHER" id="PTHR43677:SF4">
    <property type="entry name" value="QUINONE OXIDOREDUCTASE-LIKE PROTEIN 2"/>
    <property type="match status" value="1"/>
</dbReference>
<evidence type="ECO:0000313" key="1">
    <source>
        <dbReference type="EMBL" id="KAF0326723.1"/>
    </source>
</evidence>
<evidence type="ECO:0000313" key="2">
    <source>
        <dbReference type="Proteomes" id="UP000434172"/>
    </source>
</evidence>
<dbReference type="Pfam" id="PF17615">
    <property type="entry name" value="C166"/>
    <property type="match status" value="1"/>
</dbReference>
<proteinExistence type="predicted"/>
<dbReference type="Gene3D" id="3.90.180.10">
    <property type="entry name" value="Medium-chain alcohol dehydrogenases, catalytic domain"/>
    <property type="match status" value="1"/>
</dbReference>
<dbReference type="GO" id="GO:0005739">
    <property type="term" value="C:mitochondrion"/>
    <property type="evidence" value="ECO:0007669"/>
    <property type="project" value="TreeGrafter"/>
</dbReference>
<name>A0A8H3ZPB9_9PEZI</name>
<dbReference type="OrthoDB" id="5089392at2759"/>
<dbReference type="InterPro" id="IPR051397">
    <property type="entry name" value="Zn-ADH-like_protein"/>
</dbReference>
<dbReference type="PANTHER" id="PTHR43677">
    <property type="entry name" value="SHORT-CHAIN DEHYDROGENASE/REDUCTASE"/>
    <property type="match status" value="1"/>
</dbReference>
<sequence length="433" mass="45791">MFAVVGPDAVRLKPGDLVYVKAQVQARDDPNTKIVIGHIRGSGPRAKKLMQGEWKDGAFQQYQKVPLENCYLLNENRLCRELGYDAAVLQSLTMYAISAGAIIEAADLKPAETIVIGPSGGTFGGLAVEIALALGANVIALGRNNEKLAAMQKTIDHPRLQYVVLSGDDEVDRKAIIQKTPDAAGAEVYNDWTPGELPGPLYLSAASQVLKCEGRIVLSGGTMGGLGGINHAEAVYKDLQILAKMHFSTLKFAIAALAICSNTVFGQTTPSQVVSNINMLTQKSQALQAPAESINIVNGPLIVAGQGPFPEIIRGFTDIVSTATTALSQMQGMAAIPPGANADAILEAFRGFVRVHQALLEILIGKAGLFSTVPFIGQPIAAALRQIEAIVDTLAFTLIDTLEGQASEIQSEADSLSATIRDAITSYQGVNLD</sequence>
<dbReference type="InterPro" id="IPR036291">
    <property type="entry name" value="NAD(P)-bd_dom_sf"/>
</dbReference>